<dbReference type="AlphaFoldDB" id="A0A8H8TTN1"/>
<dbReference type="InterPro" id="IPR050951">
    <property type="entry name" value="Retrovirus_Pol_polyprotein"/>
</dbReference>
<dbReference type="InterPro" id="IPR041577">
    <property type="entry name" value="RT_RNaseH_2"/>
</dbReference>
<feature type="domain" description="Integrase catalytic" evidence="3">
    <location>
        <begin position="130"/>
        <end position="303"/>
    </location>
</feature>
<proteinExistence type="predicted"/>
<protein>
    <recommendedName>
        <fullName evidence="3">Integrase catalytic domain-containing protein</fullName>
    </recommendedName>
</protein>
<dbReference type="InterPro" id="IPR043502">
    <property type="entry name" value="DNA/RNA_pol_sf"/>
</dbReference>
<accession>A0A8H8TTN1</accession>
<evidence type="ECO:0000313" key="5">
    <source>
        <dbReference type="Proteomes" id="UP000658997"/>
    </source>
</evidence>
<evidence type="ECO:0000259" key="3">
    <source>
        <dbReference type="PROSITE" id="PS50994"/>
    </source>
</evidence>
<dbReference type="PANTHER" id="PTHR37984:SF5">
    <property type="entry name" value="PROTEIN NYNRIN-LIKE"/>
    <property type="match status" value="1"/>
</dbReference>
<dbReference type="Pfam" id="PF17919">
    <property type="entry name" value="RT_RNaseH_2"/>
    <property type="match status" value="1"/>
</dbReference>
<dbReference type="EMBL" id="ULHB01000084">
    <property type="protein sequence ID" value="SYW80787.1"/>
    <property type="molecule type" value="Genomic_DNA"/>
</dbReference>
<dbReference type="PROSITE" id="PS50994">
    <property type="entry name" value="INTEGRASE"/>
    <property type="match status" value="1"/>
</dbReference>
<organism evidence="4 5">
    <name type="scientific">Ustilago bromivora</name>
    <dbReference type="NCBI Taxonomy" id="307758"/>
    <lineage>
        <taxon>Eukaryota</taxon>
        <taxon>Fungi</taxon>
        <taxon>Dikarya</taxon>
        <taxon>Basidiomycota</taxon>
        <taxon>Ustilaginomycotina</taxon>
        <taxon>Ustilaginomycetes</taxon>
        <taxon>Ustilaginales</taxon>
        <taxon>Ustilaginaceae</taxon>
        <taxon>Ustilago</taxon>
    </lineage>
</organism>
<dbReference type="GO" id="GO:0015074">
    <property type="term" value="P:DNA integration"/>
    <property type="evidence" value="ECO:0007669"/>
    <property type="project" value="InterPro"/>
</dbReference>
<keyword evidence="1" id="KW-0694">RNA-binding</keyword>
<dbReference type="GO" id="GO:0003824">
    <property type="term" value="F:catalytic activity"/>
    <property type="evidence" value="ECO:0007669"/>
    <property type="project" value="UniProtKB-KW"/>
</dbReference>
<dbReference type="Gene3D" id="3.30.420.10">
    <property type="entry name" value="Ribonuclease H-like superfamily/Ribonuclease H"/>
    <property type="match status" value="1"/>
</dbReference>
<dbReference type="GO" id="GO:0003723">
    <property type="term" value="F:RNA binding"/>
    <property type="evidence" value="ECO:0007669"/>
    <property type="project" value="UniProtKB-KW"/>
</dbReference>
<dbReference type="InterPro" id="IPR043128">
    <property type="entry name" value="Rev_trsase/Diguanyl_cyclase"/>
</dbReference>
<name>A0A8H8TTN1_9BASI</name>
<keyword evidence="5" id="KW-1185">Reference proteome</keyword>
<dbReference type="Gene3D" id="3.30.70.270">
    <property type="match status" value="1"/>
</dbReference>
<dbReference type="GO" id="GO:0005634">
    <property type="term" value="C:nucleus"/>
    <property type="evidence" value="ECO:0007669"/>
    <property type="project" value="UniProtKB-ARBA"/>
</dbReference>
<dbReference type="PANTHER" id="PTHR37984">
    <property type="entry name" value="PROTEIN CBG26694"/>
    <property type="match status" value="1"/>
</dbReference>
<dbReference type="SUPFAM" id="SSF53098">
    <property type="entry name" value="Ribonuclease H-like"/>
    <property type="match status" value="1"/>
</dbReference>
<dbReference type="InterPro" id="IPR012337">
    <property type="entry name" value="RNaseH-like_sf"/>
</dbReference>
<dbReference type="SUPFAM" id="SSF56672">
    <property type="entry name" value="DNA/RNA polymerases"/>
    <property type="match status" value="1"/>
</dbReference>
<sequence length="326" mass="36043">MVGLFNYYRDFIPNYTGLATPLTNLLWGHKYQHSTKGTWQLVDADRKTTRAVDIKIDWGMAQDKTLAELKAALSSLPTLAYPDFNHPFLLYVDASQQAFAAALHQQLPLSDSDSIKNKSATASPAEANNLDIPPMLTHQQKLDGLLKSIVDAIGADLLLGLQDCKGLDAALVIMDMFSELVLTAPCSSYITSTQLFNLLADLILRKGWKPKVIITDSDKRFIGITGQRFATSIGTELRPLAPYHQQANPVERHIQMLQCVLHTFAVESAKDWVNILPAAKLAINSTPLLTTEQTPFNLVYIMWPDLPLLPSVSNINVEDCLAITKA</sequence>
<dbReference type="InterPro" id="IPR001584">
    <property type="entry name" value="Integrase_cat-core"/>
</dbReference>
<gene>
    <name evidence="4" type="ORF">UBRO2_04001</name>
</gene>
<evidence type="ECO:0000256" key="2">
    <source>
        <dbReference type="ARBA" id="ARBA00023268"/>
    </source>
</evidence>
<dbReference type="InterPro" id="IPR036397">
    <property type="entry name" value="RNaseH_sf"/>
</dbReference>
<keyword evidence="2" id="KW-0511">Multifunctional enzyme</keyword>
<comment type="caution">
    <text evidence="4">The sequence shown here is derived from an EMBL/GenBank/DDBJ whole genome shotgun (WGS) entry which is preliminary data.</text>
</comment>
<evidence type="ECO:0000313" key="4">
    <source>
        <dbReference type="EMBL" id="SYW80787.1"/>
    </source>
</evidence>
<reference evidence="4" key="1">
    <citation type="submission" date="2018-08" db="EMBL/GenBank/DDBJ databases">
        <authorList>
            <person name="Guldener U."/>
        </authorList>
    </citation>
    <scope>NUCLEOTIDE SEQUENCE</scope>
    <source>
        <strain evidence="4">UB2</strain>
    </source>
</reference>
<evidence type="ECO:0000256" key="1">
    <source>
        <dbReference type="ARBA" id="ARBA00022884"/>
    </source>
</evidence>
<dbReference type="Proteomes" id="UP000658997">
    <property type="component" value="Unassembled WGS sequence"/>
</dbReference>